<dbReference type="Pfam" id="PF02518">
    <property type="entry name" value="HATPase_c"/>
    <property type="match status" value="1"/>
</dbReference>
<keyword evidence="8" id="KW-1133">Transmembrane helix</keyword>
<evidence type="ECO:0000256" key="7">
    <source>
        <dbReference type="SAM" id="Coils"/>
    </source>
</evidence>
<evidence type="ECO:0000256" key="9">
    <source>
        <dbReference type="SAM" id="SignalP"/>
    </source>
</evidence>
<dbReference type="AlphaFoldDB" id="A0A2R3QW66"/>
<keyword evidence="6" id="KW-0902">Two-component regulatory system</keyword>
<evidence type="ECO:0000256" key="2">
    <source>
        <dbReference type="ARBA" id="ARBA00012438"/>
    </source>
</evidence>
<evidence type="ECO:0000256" key="8">
    <source>
        <dbReference type="SAM" id="Phobius"/>
    </source>
</evidence>
<dbReference type="Pfam" id="PF07696">
    <property type="entry name" value="7TMR-DISMED2"/>
    <property type="match status" value="1"/>
</dbReference>
<dbReference type="InterPro" id="IPR003594">
    <property type="entry name" value="HATPase_dom"/>
</dbReference>
<dbReference type="OrthoDB" id="6735159at2"/>
<feature type="coiled-coil region" evidence="7">
    <location>
        <begin position="381"/>
        <end position="423"/>
    </location>
</feature>
<keyword evidence="5 11" id="KW-0418">Kinase</keyword>
<dbReference type="Pfam" id="PF00512">
    <property type="entry name" value="HisKA"/>
    <property type="match status" value="1"/>
</dbReference>
<feature type="transmembrane region" description="Helical" evidence="8">
    <location>
        <begin position="210"/>
        <end position="229"/>
    </location>
</feature>
<dbReference type="PANTHER" id="PTHR43711">
    <property type="entry name" value="TWO-COMPONENT HISTIDINE KINASE"/>
    <property type="match status" value="1"/>
</dbReference>
<dbReference type="CDD" id="cd00075">
    <property type="entry name" value="HATPase"/>
    <property type="match status" value="1"/>
</dbReference>
<dbReference type="PANTHER" id="PTHR43711:SF32">
    <property type="entry name" value="SENSOR-TYPE HISTIDINE KINASE PRRB"/>
    <property type="match status" value="1"/>
</dbReference>
<keyword evidence="7" id="KW-0175">Coiled coil</keyword>
<dbReference type="Gene3D" id="2.60.40.2380">
    <property type="match status" value="1"/>
</dbReference>
<dbReference type="SUPFAM" id="SSF55874">
    <property type="entry name" value="ATPase domain of HSP90 chaperone/DNA topoisomerase II/histidine kinase"/>
    <property type="match status" value="1"/>
</dbReference>
<organism evidence="11 12">
    <name type="scientific">Ectopseudomonas mendocina</name>
    <name type="common">Pseudomonas mendocina</name>
    <dbReference type="NCBI Taxonomy" id="300"/>
    <lineage>
        <taxon>Bacteria</taxon>
        <taxon>Pseudomonadati</taxon>
        <taxon>Pseudomonadota</taxon>
        <taxon>Gammaproteobacteria</taxon>
        <taxon>Pseudomonadales</taxon>
        <taxon>Pseudomonadaceae</taxon>
        <taxon>Ectopseudomonas</taxon>
    </lineage>
</organism>
<dbReference type="Pfam" id="PF07695">
    <property type="entry name" value="7TMR-DISM_7TM"/>
    <property type="match status" value="1"/>
</dbReference>
<dbReference type="InterPro" id="IPR036097">
    <property type="entry name" value="HisK_dim/P_sf"/>
</dbReference>
<keyword evidence="3" id="KW-0597">Phosphoprotein</keyword>
<feature type="transmembrane region" description="Helical" evidence="8">
    <location>
        <begin position="178"/>
        <end position="198"/>
    </location>
</feature>
<dbReference type="PRINTS" id="PR00344">
    <property type="entry name" value="BCTRLSENSOR"/>
</dbReference>
<evidence type="ECO:0000313" key="12">
    <source>
        <dbReference type="Proteomes" id="UP000238327"/>
    </source>
</evidence>
<evidence type="ECO:0000259" key="10">
    <source>
        <dbReference type="PROSITE" id="PS50109"/>
    </source>
</evidence>
<protein>
    <recommendedName>
        <fullName evidence="2">histidine kinase</fullName>
        <ecNumber evidence="2">2.7.13.3</ecNumber>
    </recommendedName>
</protein>
<dbReference type="InterPro" id="IPR036890">
    <property type="entry name" value="HATPase_C_sf"/>
</dbReference>
<evidence type="ECO:0000256" key="4">
    <source>
        <dbReference type="ARBA" id="ARBA00022679"/>
    </source>
</evidence>
<dbReference type="InterPro" id="IPR004358">
    <property type="entry name" value="Sig_transdc_His_kin-like_C"/>
</dbReference>
<dbReference type="GO" id="GO:0000155">
    <property type="term" value="F:phosphorelay sensor kinase activity"/>
    <property type="evidence" value="ECO:0007669"/>
    <property type="project" value="InterPro"/>
</dbReference>
<keyword evidence="4" id="KW-0808">Transferase</keyword>
<feature type="transmembrane region" description="Helical" evidence="8">
    <location>
        <begin position="303"/>
        <end position="321"/>
    </location>
</feature>
<comment type="catalytic activity">
    <reaction evidence="1">
        <text>ATP + protein L-histidine = ADP + protein N-phospho-L-histidine.</text>
        <dbReference type="EC" id="2.7.13.3"/>
    </reaction>
</comment>
<feature type="signal peptide" evidence="9">
    <location>
        <begin position="1"/>
        <end position="21"/>
    </location>
</feature>
<evidence type="ECO:0000256" key="1">
    <source>
        <dbReference type="ARBA" id="ARBA00000085"/>
    </source>
</evidence>
<dbReference type="SMART" id="SM00388">
    <property type="entry name" value="HisKA"/>
    <property type="match status" value="1"/>
</dbReference>
<dbReference type="SMART" id="SM00387">
    <property type="entry name" value="HATPase_c"/>
    <property type="match status" value="1"/>
</dbReference>
<dbReference type="Gene3D" id="3.30.565.10">
    <property type="entry name" value="Histidine kinase-like ATPase, C-terminal domain"/>
    <property type="match status" value="1"/>
</dbReference>
<dbReference type="Gene3D" id="1.10.287.130">
    <property type="match status" value="1"/>
</dbReference>
<dbReference type="PROSITE" id="PS50109">
    <property type="entry name" value="HIS_KIN"/>
    <property type="match status" value="1"/>
</dbReference>
<keyword evidence="8" id="KW-0812">Transmembrane</keyword>
<dbReference type="InterPro" id="IPR005467">
    <property type="entry name" value="His_kinase_dom"/>
</dbReference>
<dbReference type="SUPFAM" id="SSF47384">
    <property type="entry name" value="Homodimeric domain of signal transducing histidine kinase"/>
    <property type="match status" value="1"/>
</dbReference>
<reference evidence="11 12" key="1">
    <citation type="submission" date="2018-03" db="EMBL/GenBank/DDBJ databases">
        <title>Complete genome sequence and methylome analysis of Pseudomonas mendocina NEB 698.</title>
        <authorList>
            <person name="Morgan R.D."/>
        </authorList>
    </citation>
    <scope>NUCLEOTIDE SEQUENCE [LARGE SCALE GENOMIC DNA]</scope>
    <source>
        <strain evidence="11 12">NEB698</strain>
    </source>
</reference>
<keyword evidence="9" id="KW-0732">Signal</keyword>
<dbReference type="Proteomes" id="UP000238327">
    <property type="component" value="Chromosome"/>
</dbReference>
<dbReference type="InterPro" id="IPR011623">
    <property type="entry name" value="7TMR_DISM_rcpt_extracell_dom1"/>
</dbReference>
<evidence type="ECO:0000256" key="3">
    <source>
        <dbReference type="ARBA" id="ARBA00022553"/>
    </source>
</evidence>
<dbReference type="EMBL" id="CP027657">
    <property type="protein sequence ID" value="AVO56049.1"/>
    <property type="molecule type" value="Genomic_DNA"/>
</dbReference>
<evidence type="ECO:0000256" key="6">
    <source>
        <dbReference type="ARBA" id="ARBA00023012"/>
    </source>
</evidence>
<accession>A0A2R3QW66</accession>
<dbReference type="CDD" id="cd00082">
    <property type="entry name" value="HisKA"/>
    <property type="match status" value="1"/>
</dbReference>
<feature type="transmembrane region" description="Helical" evidence="8">
    <location>
        <begin position="361"/>
        <end position="379"/>
    </location>
</feature>
<dbReference type="RefSeq" id="WP_106742332.1">
    <property type="nucleotide sequence ID" value="NZ_CP027657.1"/>
</dbReference>
<keyword evidence="8" id="KW-0472">Membrane</keyword>
<feature type="transmembrane region" description="Helical" evidence="8">
    <location>
        <begin position="270"/>
        <end position="291"/>
    </location>
</feature>
<feature type="chain" id="PRO_5015314488" description="histidine kinase" evidence="9">
    <location>
        <begin position="22"/>
        <end position="668"/>
    </location>
</feature>
<dbReference type="EC" id="2.7.13.3" evidence="2"/>
<dbReference type="InterPro" id="IPR011622">
    <property type="entry name" value="7TMR_DISM_rcpt_extracell_dom2"/>
</dbReference>
<evidence type="ECO:0000313" key="11">
    <source>
        <dbReference type="EMBL" id="AVO56049.1"/>
    </source>
</evidence>
<feature type="transmembrane region" description="Helical" evidence="8">
    <location>
        <begin position="328"/>
        <end position="349"/>
    </location>
</feature>
<dbReference type="InterPro" id="IPR050736">
    <property type="entry name" value="Sensor_HK_Regulatory"/>
</dbReference>
<gene>
    <name evidence="11" type="ORF">C7A17_26000</name>
</gene>
<feature type="transmembrane region" description="Helical" evidence="8">
    <location>
        <begin position="241"/>
        <end position="258"/>
    </location>
</feature>
<dbReference type="InterPro" id="IPR003661">
    <property type="entry name" value="HisK_dim/P_dom"/>
</dbReference>
<feature type="domain" description="Histidine kinase" evidence="10">
    <location>
        <begin position="451"/>
        <end position="662"/>
    </location>
</feature>
<sequence>MIQFLRYLLLMCLICSWPAQASTLMLKAQATNTNGYLERLTDPTGALDAANALASSDWIELPGPLNAGFTYDVIWLKLQIQAEQAAPTAWMLSLSNALLDEVTLYDLSQDGTIRERHSGETLDRTLWPVNYRTASFPISLENGEPHTLLLRLKTKNAMSVSARLMPESQFHQQARNEYLGLGLYFGIYLALIVFHSVFWRMTNAPESGWYLIYVSCCFLIESFSTGLIQQATGLPVAWSDRMLGCIMAASLPIGFIFAQRQLQISEFAGLRRILTGICLVVSALAATTILFGHYQIGAPLTQVFSLLNIALLISTALWLLLKGQKSARVFLLVFGIYYAGVIISFMRNLGVIPTTFMTDNAVAIGTLLHMALMSMRIIHHYRTLEEDKRRAQLDFKLLLQEHNSNLEQQIVERTQELREEISRRTLLEGELRETLQQEKRTREEQRDFVAMVSHEFRTPLAIISTSAQQISRNLSAAPERNEKRCKNIREASSRLLTLVDHYLSHDRMEGTTAIQCDTDHALQPLMERSSADLPTGRIVIRNLSAQDAIRCDDSLIKIALRNLLANADRHAPAGSAIELRLSDRPGFLDIQISNEGPAIPEDQSRLLFQKYFRGSQAQHSPGAGLGLHLAKRIIELHGGDICLESRGEETPICFRLSLPLGTAAAPAV</sequence>
<evidence type="ECO:0000256" key="5">
    <source>
        <dbReference type="ARBA" id="ARBA00022777"/>
    </source>
</evidence>
<proteinExistence type="predicted"/>
<name>A0A2R3QW66_ECTME</name>